<reference evidence="1" key="1">
    <citation type="submission" date="2014-11" db="EMBL/GenBank/DDBJ databases">
        <authorList>
            <person name="Amaro Gonzalez C."/>
        </authorList>
    </citation>
    <scope>NUCLEOTIDE SEQUENCE</scope>
</reference>
<reference evidence="1" key="2">
    <citation type="journal article" date="2015" name="Fish Shellfish Immunol.">
        <title>Early steps in the European eel (Anguilla anguilla)-Vibrio vulnificus interaction in the gills: Role of the RtxA13 toxin.</title>
        <authorList>
            <person name="Callol A."/>
            <person name="Pajuelo D."/>
            <person name="Ebbesson L."/>
            <person name="Teles M."/>
            <person name="MacKenzie S."/>
            <person name="Amaro C."/>
        </authorList>
    </citation>
    <scope>NUCLEOTIDE SEQUENCE</scope>
</reference>
<evidence type="ECO:0000313" key="1">
    <source>
        <dbReference type="EMBL" id="JAH89777.1"/>
    </source>
</evidence>
<organism evidence="1">
    <name type="scientific">Anguilla anguilla</name>
    <name type="common">European freshwater eel</name>
    <name type="synonym">Muraena anguilla</name>
    <dbReference type="NCBI Taxonomy" id="7936"/>
    <lineage>
        <taxon>Eukaryota</taxon>
        <taxon>Metazoa</taxon>
        <taxon>Chordata</taxon>
        <taxon>Craniata</taxon>
        <taxon>Vertebrata</taxon>
        <taxon>Euteleostomi</taxon>
        <taxon>Actinopterygii</taxon>
        <taxon>Neopterygii</taxon>
        <taxon>Teleostei</taxon>
        <taxon>Anguilliformes</taxon>
        <taxon>Anguillidae</taxon>
        <taxon>Anguilla</taxon>
    </lineage>
</organism>
<protein>
    <submittedName>
        <fullName evidence="1">Uncharacterized protein</fullName>
    </submittedName>
</protein>
<proteinExistence type="predicted"/>
<dbReference type="EMBL" id="GBXM01018800">
    <property type="protein sequence ID" value="JAH89777.1"/>
    <property type="molecule type" value="Transcribed_RNA"/>
</dbReference>
<name>A0A0E9WHF4_ANGAN</name>
<accession>A0A0E9WHF4</accession>
<dbReference type="AlphaFoldDB" id="A0A0E9WHF4"/>
<sequence length="55" mass="6357">MFTAVPQACEEKGTMLKLNRSKTTTTLRWESNPGFFFFFCSCRAKLFNVSLVFPK</sequence>